<reference evidence="10" key="1">
    <citation type="submission" date="2021-06" db="EMBL/GenBank/DDBJ databases">
        <authorList>
            <person name="Kallberg Y."/>
            <person name="Tangrot J."/>
            <person name="Rosling A."/>
        </authorList>
    </citation>
    <scope>NUCLEOTIDE SEQUENCE</scope>
    <source>
        <strain evidence="10">CL551</strain>
    </source>
</reference>
<dbReference type="GO" id="GO:0000776">
    <property type="term" value="C:kinetochore"/>
    <property type="evidence" value="ECO:0007669"/>
    <property type="project" value="InterPro"/>
</dbReference>
<evidence type="ECO:0000259" key="8">
    <source>
        <dbReference type="Pfam" id="PF11699"/>
    </source>
</evidence>
<feature type="compositionally biased region" description="Acidic residues" evidence="7">
    <location>
        <begin position="287"/>
        <end position="297"/>
    </location>
</feature>
<feature type="compositionally biased region" description="Basic residues" evidence="7">
    <location>
        <begin position="259"/>
        <end position="277"/>
    </location>
</feature>
<comment type="caution">
    <text evidence="10">The sequence shown here is derived from an EMBL/GenBank/DDBJ whole genome shotgun (WGS) entry which is preliminary data.</text>
</comment>
<comment type="function">
    <text evidence="5">Component of the kinetochore, a multiprotein complex that assembles on centromeric DNA and attaches chromosomes to spindle microtubules, mediating chromosome segregation and sister chromatid segregation during meiosis and mitosis. Component of the inner kinetochore constitutive centromere-associated network (CCAN), which serves as a structural platform for outer kinetochore assembly.</text>
</comment>
<feature type="compositionally biased region" description="Basic residues" evidence="7">
    <location>
        <begin position="345"/>
        <end position="360"/>
    </location>
</feature>
<dbReference type="Proteomes" id="UP000789342">
    <property type="component" value="Unassembled WGS sequence"/>
</dbReference>
<evidence type="ECO:0000256" key="5">
    <source>
        <dbReference type="ARBA" id="ARBA00057947"/>
    </source>
</evidence>
<dbReference type="InterPro" id="IPR025974">
    <property type="entry name" value="Mif2/CENP-C_cupin"/>
</dbReference>
<evidence type="ECO:0000313" key="10">
    <source>
        <dbReference type="EMBL" id="CAG8642246.1"/>
    </source>
</evidence>
<comment type="subcellular location">
    <subcellularLocation>
        <location evidence="1">Nucleus</location>
    </subcellularLocation>
</comment>
<dbReference type="GO" id="GO:0005634">
    <property type="term" value="C:nucleus"/>
    <property type="evidence" value="ECO:0007669"/>
    <property type="project" value="UniProtKB-SubCell"/>
</dbReference>
<organism evidence="10 11">
    <name type="scientific">Acaulospora morrowiae</name>
    <dbReference type="NCBI Taxonomy" id="94023"/>
    <lineage>
        <taxon>Eukaryota</taxon>
        <taxon>Fungi</taxon>
        <taxon>Fungi incertae sedis</taxon>
        <taxon>Mucoromycota</taxon>
        <taxon>Glomeromycotina</taxon>
        <taxon>Glomeromycetes</taxon>
        <taxon>Diversisporales</taxon>
        <taxon>Acaulosporaceae</taxon>
        <taxon>Acaulospora</taxon>
    </lineage>
</organism>
<dbReference type="GO" id="GO:0051315">
    <property type="term" value="P:attachment of mitotic spindle microtubules to kinetochore"/>
    <property type="evidence" value="ECO:0007669"/>
    <property type="project" value="TreeGrafter"/>
</dbReference>
<evidence type="ECO:0000256" key="7">
    <source>
        <dbReference type="SAM" id="MobiDB-lite"/>
    </source>
</evidence>
<feature type="region of interest" description="Disordered" evidence="7">
    <location>
        <begin position="433"/>
        <end position="460"/>
    </location>
</feature>
<dbReference type="InterPro" id="IPR028929">
    <property type="entry name" value="Mif2_N"/>
</dbReference>
<evidence type="ECO:0000256" key="1">
    <source>
        <dbReference type="ARBA" id="ARBA00004123"/>
    </source>
</evidence>
<feature type="compositionally biased region" description="Basic residues" evidence="7">
    <location>
        <begin position="444"/>
        <end position="456"/>
    </location>
</feature>
<feature type="compositionally biased region" description="Low complexity" evidence="7">
    <location>
        <begin position="239"/>
        <end position="255"/>
    </location>
</feature>
<dbReference type="PANTHER" id="PTHR16684">
    <property type="entry name" value="CENTROMERE PROTEIN C"/>
    <property type="match status" value="1"/>
</dbReference>
<feature type="region of interest" description="Disordered" evidence="7">
    <location>
        <begin position="77"/>
        <end position="98"/>
    </location>
</feature>
<dbReference type="FunFam" id="2.60.120.10:FF:000033">
    <property type="entry name" value="Centromere protein C 1"/>
    <property type="match status" value="1"/>
</dbReference>
<dbReference type="PANTHER" id="PTHR16684:SF11">
    <property type="entry name" value="CENTROMERE PROTEIN C"/>
    <property type="match status" value="1"/>
</dbReference>
<dbReference type="AlphaFoldDB" id="A0A9N9DKZ7"/>
<feature type="region of interest" description="Disordered" evidence="7">
    <location>
        <begin position="147"/>
        <end position="166"/>
    </location>
</feature>
<comment type="similarity">
    <text evidence="2">Belongs to the CENP-C/MIF2 family.</text>
</comment>
<gene>
    <name evidence="10" type="ORF">AMORRO_LOCUS9570</name>
</gene>
<keyword evidence="11" id="KW-1185">Reference proteome</keyword>
<evidence type="ECO:0000259" key="9">
    <source>
        <dbReference type="Pfam" id="PF15624"/>
    </source>
</evidence>
<dbReference type="Pfam" id="PF11699">
    <property type="entry name" value="CENP-C_C"/>
    <property type="match status" value="1"/>
</dbReference>
<keyword evidence="4" id="KW-0539">Nucleus</keyword>
<dbReference type="OrthoDB" id="1939643at2759"/>
<evidence type="ECO:0000313" key="11">
    <source>
        <dbReference type="Proteomes" id="UP000789342"/>
    </source>
</evidence>
<dbReference type="Gene3D" id="2.60.120.10">
    <property type="entry name" value="Jelly Rolls"/>
    <property type="match status" value="1"/>
</dbReference>
<dbReference type="GO" id="GO:0019237">
    <property type="term" value="F:centromeric DNA binding"/>
    <property type="evidence" value="ECO:0007669"/>
    <property type="project" value="InterPro"/>
</dbReference>
<evidence type="ECO:0000256" key="3">
    <source>
        <dbReference type="ARBA" id="ARBA00023125"/>
    </source>
</evidence>
<feature type="compositionally biased region" description="Polar residues" evidence="7">
    <location>
        <begin position="150"/>
        <end position="166"/>
    </location>
</feature>
<evidence type="ECO:0000256" key="2">
    <source>
        <dbReference type="ARBA" id="ARBA00010291"/>
    </source>
</evidence>
<proteinExistence type="inferred from homology"/>
<feature type="compositionally biased region" description="Polar residues" evidence="7">
    <location>
        <begin position="366"/>
        <end position="376"/>
    </location>
</feature>
<evidence type="ECO:0000256" key="6">
    <source>
        <dbReference type="ARBA" id="ARBA00075033"/>
    </source>
</evidence>
<feature type="region of interest" description="Disordered" evidence="7">
    <location>
        <begin position="188"/>
        <end position="376"/>
    </location>
</feature>
<feature type="region of interest" description="Disordered" evidence="7">
    <location>
        <begin position="114"/>
        <end position="139"/>
    </location>
</feature>
<dbReference type="GO" id="GO:0051455">
    <property type="term" value="P:spindle attachment to meiosis I kinetochore"/>
    <property type="evidence" value="ECO:0007669"/>
    <property type="project" value="TreeGrafter"/>
</dbReference>
<feature type="region of interest" description="Disordered" evidence="7">
    <location>
        <begin position="1"/>
        <end position="20"/>
    </location>
</feature>
<feature type="compositionally biased region" description="Basic and acidic residues" evidence="7">
    <location>
        <begin position="193"/>
        <end position="204"/>
    </location>
</feature>
<dbReference type="SUPFAM" id="SSF51182">
    <property type="entry name" value="RmlC-like cupins"/>
    <property type="match status" value="1"/>
</dbReference>
<feature type="domain" description="Mif2/CENP-C cupin" evidence="8">
    <location>
        <begin position="498"/>
        <end position="583"/>
    </location>
</feature>
<name>A0A9N9DKZ7_9GLOM</name>
<evidence type="ECO:0000256" key="4">
    <source>
        <dbReference type="ARBA" id="ARBA00023242"/>
    </source>
</evidence>
<feature type="domain" description="Mif2 N-terminal" evidence="9">
    <location>
        <begin position="16"/>
        <end position="73"/>
    </location>
</feature>
<feature type="compositionally biased region" description="Basic and acidic residues" evidence="7">
    <location>
        <begin position="318"/>
        <end position="338"/>
    </location>
</feature>
<feature type="compositionally biased region" description="Acidic residues" evidence="7">
    <location>
        <begin position="227"/>
        <end position="238"/>
    </location>
</feature>
<feature type="compositionally biased region" description="Polar residues" evidence="7">
    <location>
        <begin position="302"/>
        <end position="317"/>
    </location>
</feature>
<dbReference type="InterPro" id="IPR014710">
    <property type="entry name" value="RmlC-like_jellyroll"/>
</dbReference>
<accession>A0A9N9DKZ7</accession>
<protein>
    <recommendedName>
        <fullName evidence="6">CENP-C homolog</fullName>
    </recommendedName>
</protein>
<dbReference type="InterPro" id="IPR028386">
    <property type="entry name" value="CENP-C/Mif2/cnp3"/>
</dbReference>
<keyword evidence="3" id="KW-0238">DNA-binding</keyword>
<sequence>MDTSNTSRSKRKQKAFTDIGIRGRKTGVKLPQDVSKGVNGLDDINSFFQAASSKDRTESQELLQDDHSLSTKEAEFVSEHDLSQAVESPHVANENIAYGSPAAEARELSHASLQLIDENINQPNERSQDKLEASNSLEVSMSLVSDEHISSTLPQQISSREDSLQISQREITDPGPCLTRDILNSAVISNGNSKDHMNEDDSPKRSKGRGRFKLIVDLEDNVPYTTVEDDEQSEDENSPSEVVQSSSKVKSNSYEKGIKRSSKVTKQQKKLQKKSIREKRPLRIETLDEYDEQYFDEEINKKITQTNQSIRRGQSVDSETHEGSEDEYRVESSDENRNKSQNSSRRAKSRTNVVPRKRVLRKDNSSRPARNKSVTQDILDVAVNNLNEKPEDDRVRRSKRQRIKPVEFWRNERVVYRSDKTEVIRIPLVEEELNDDSDSEASNSKKRKRGNTKKTKRTDDATKFEGDVQVWGENEVVSKQLVYNLNMLRPKTVDNNKYKLQKTFHEENFFSSGYVVIPKGCEKPKKSSGDSALVFVVIKGPVIFTISEQSFTVRDSGQFFVPRGNDYSIKNSSRYEARLFFVQGKEVEVSSSKSPEEDL</sequence>
<dbReference type="InterPro" id="IPR011051">
    <property type="entry name" value="RmlC_Cupin_sf"/>
</dbReference>
<dbReference type="EMBL" id="CAJVPV010009512">
    <property type="protein sequence ID" value="CAG8642246.1"/>
    <property type="molecule type" value="Genomic_DNA"/>
</dbReference>
<dbReference type="Pfam" id="PF15624">
    <property type="entry name" value="Mif2_N"/>
    <property type="match status" value="1"/>
</dbReference>
<dbReference type="GO" id="GO:0051382">
    <property type="term" value="P:kinetochore assembly"/>
    <property type="evidence" value="ECO:0007669"/>
    <property type="project" value="InterPro"/>
</dbReference>